<sequence>MRIAIIAHLKYAIREPFAGGLEMHTHLLATALRRRGHAVTVFASMKSDPAMGLEAICDETSLLETGTAEAQDVTFFREHHAYLRLMSMLRNRRFDVIHNNSLHYLPVSMAETLDTPMVTTLHTPPFCWLESGIRLCKSPSMRFVAVSDTIRGLWSHVTPIDRTIPNGIDLASFPFQPAASPDRYLVWYGRIVAEKGLHLAIDAARLAGYPLRIAGPISDPDYYAAEILPRFGADVTHVGHLEHAALGELVGGASAFLCTPRWEEPFGLVVAEALASGTPVAAFARGAIPALLDESCGTLARADDVASLADAARRAVLLDRRACRLRAEAICDADVMIDRYEDLYEEMIQPTRHAARGRASDYPITLAGAA</sequence>
<accession>A0A2T4YMB8</accession>
<dbReference type="Gene3D" id="3.40.50.2000">
    <property type="entry name" value="Glycogen Phosphorylase B"/>
    <property type="match status" value="2"/>
</dbReference>
<dbReference type="PANTHER" id="PTHR45947">
    <property type="entry name" value="SULFOQUINOVOSYL TRANSFERASE SQD2"/>
    <property type="match status" value="1"/>
</dbReference>
<dbReference type="Proteomes" id="UP000240996">
    <property type="component" value="Unassembled WGS sequence"/>
</dbReference>
<dbReference type="SUPFAM" id="SSF53756">
    <property type="entry name" value="UDP-Glycosyltransferase/glycogen phosphorylase"/>
    <property type="match status" value="1"/>
</dbReference>
<organism evidence="3 4">
    <name type="scientific">Sphingomonas aerolata</name>
    <dbReference type="NCBI Taxonomy" id="185951"/>
    <lineage>
        <taxon>Bacteria</taxon>
        <taxon>Pseudomonadati</taxon>
        <taxon>Pseudomonadota</taxon>
        <taxon>Alphaproteobacteria</taxon>
        <taxon>Sphingomonadales</taxon>
        <taxon>Sphingomonadaceae</taxon>
        <taxon>Sphingomonas</taxon>
    </lineage>
</organism>
<protein>
    <submittedName>
        <fullName evidence="3">Glycosyltransferase involved in cell wall biosynthesis</fullName>
    </submittedName>
</protein>
<dbReference type="InterPro" id="IPR028098">
    <property type="entry name" value="Glyco_trans_4-like_N"/>
</dbReference>
<dbReference type="InterPro" id="IPR050194">
    <property type="entry name" value="Glycosyltransferase_grp1"/>
</dbReference>
<dbReference type="RefSeq" id="WP_107933203.1">
    <property type="nucleotide sequence ID" value="NZ_PZZN01000003.1"/>
</dbReference>
<keyword evidence="4" id="KW-1185">Reference proteome</keyword>
<feature type="domain" description="Glycosyl transferase family 1" evidence="1">
    <location>
        <begin position="178"/>
        <end position="322"/>
    </location>
</feature>
<dbReference type="CDD" id="cd03802">
    <property type="entry name" value="GT4_AviGT4-like"/>
    <property type="match status" value="1"/>
</dbReference>
<dbReference type="AlphaFoldDB" id="A0A2T4YMB8"/>
<gene>
    <name evidence="3" type="ORF">C8J24_2757</name>
</gene>
<dbReference type="Pfam" id="PF00534">
    <property type="entry name" value="Glycos_transf_1"/>
    <property type="match status" value="1"/>
</dbReference>
<proteinExistence type="predicted"/>
<feature type="domain" description="Glycosyltransferase subfamily 4-like N-terminal" evidence="2">
    <location>
        <begin position="19"/>
        <end position="171"/>
    </location>
</feature>
<dbReference type="Pfam" id="PF13439">
    <property type="entry name" value="Glyco_transf_4"/>
    <property type="match status" value="1"/>
</dbReference>
<evidence type="ECO:0000259" key="1">
    <source>
        <dbReference type="Pfam" id="PF00534"/>
    </source>
</evidence>
<dbReference type="GO" id="GO:0016757">
    <property type="term" value="F:glycosyltransferase activity"/>
    <property type="evidence" value="ECO:0007669"/>
    <property type="project" value="InterPro"/>
</dbReference>
<comment type="caution">
    <text evidence="3">The sequence shown here is derived from an EMBL/GenBank/DDBJ whole genome shotgun (WGS) entry which is preliminary data.</text>
</comment>
<dbReference type="InterPro" id="IPR001296">
    <property type="entry name" value="Glyco_trans_1"/>
</dbReference>
<reference evidence="3 4" key="1">
    <citation type="submission" date="2018-04" db="EMBL/GenBank/DDBJ databases">
        <title>Genomic Encyclopedia of Type Strains, Phase III (KMG-III): the genomes of soil and plant-associated and newly described type strains.</title>
        <authorList>
            <person name="Whitman W."/>
        </authorList>
    </citation>
    <scope>NUCLEOTIDE SEQUENCE [LARGE SCALE GENOMIC DNA]</scope>
    <source>
        <strain evidence="3 4">NW12</strain>
    </source>
</reference>
<dbReference type="PANTHER" id="PTHR45947:SF3">
    <property type="entry name" value="SULFOQUINOVOSYL TRANSFERASE SQD2"/>
    <property type="match status" value="1"/>
</dbReference>
<keyword evidence="3" id="KW-0808">Transferase</keyword>
<dbReference type="EMBL" id="PZZN01000003">
    <property type="protein sequence ID" value="PTM44550.1"/>
    <property type="molecule type" value="Genomic_DNA"/>
</dbReference>
<evidence type="ECO:0000259" key="2">
    <source>
        <dbReference type="Pfam" id="PF13439"/>
    </source>
</evidence>
<name>A0A2T4YMB8_9SPHN</name>
<evidence type="ECO:0000313" key="4">
    <source>
        <dbReference type="Proteomes" id="UP000240996"/>
    </source>
</evidence>
<evidence type="ECO:0000313" key="3">
    <source>
        <dbReference type="EMBL" id="PTM44550.1"/>
    </source>
</evidence>